<dbReference type="CDD" id="cd04301">
    <property type="entry name" value="NAT_SF"/>
    <property type="match status" value="1"/>
</dbReference>
<dbReference type="GO" id="GO:0016747">
    <property type="term" value="F:acyltransferase activity, transferring groups other than amino-acyl groups"/>
    <property type="evidence" value="ECO:0007669"/>
    <property type="project" value="InterPro"/>
</dbReference>
<keyword evidence="3" id="KW-1185">Reference proteome</keyword>
<dbReference type="SUPFAM" id="SSF55729">
    <property type="entry name" value="Acyl-CoA N-acyltransferases (Nat)"/>
    <property type="match status" value="1"/>
</dbReference>
<evidence type="ECO:0000313" key="3">
    <source>
        <dbReference type="Proteomes" id="UP000317893"/>
    </source>
</evidence>
<dbReference type="InterPro" id="IPR016181">
    <property type="entry name" value="Acyl_CoA_acyltransferase"/>
</dbReference>
<proteinExistence type="predicted"/>
<name>A0A542E1P6_9MICO</name>
<sequence length="194" mass="21272">MSTREPLEALTIRPERPEDHDAVRRLVGDAFGGPRVPDLLDDLRAGDGWVDLSFVAEARTDGRAQVVGHVAYTRSVLDAPDRLRDVLVLSPLSVDPAWQRRGVGRRLVLDSLAALGDRPEPLVLLEGSRAYYGRLGFVPAEPLGLRRPSLRIPPPAFQAWPLPAYDAAGGAATVRGTLVYHRTFWDHDCVGLRG</sequence>
<comment type="caution">
    <text evidence="2">The sequence shown here is derived from an EMBL/GenBank/DDBJ whole genome shotgun (WGS) entry which is preliminary data.</text>
</comment>
<accession>A0A542E1P6</accession>
<evidence type="ECO:0000313" key="2">
    <source>
        <dbReference type="EMBL" id="TQJ09256.1"/>
    </source>
</evidence>
<dbReference type="AlphaFoldDB" id="A0A542E1P6"/>
<dbReference type="Gene3D" id="3.40.630.30">
    <property type="match status" value="1"/>
</dbReference>
<dbReference type="PROSITE" id="PS51186">
    <property type="entry name" value="GNAT"/>
    <property type="match status" value="1"/>
</dbReference>
<dbReference type="EMBL" id="VFMN01000001">
    <property type="protein sequence ID" value="TQJ09256.1"/>
    <property type="molecule type" value="Genomic_DNA"/>
</dbReference>
<dbReference type="Proteomes" id="UP000317893">
    <property type="component" value="Unassembled WGS sequence"/>
</dbReference>
<protein>
    <submittedName>
        <fullName evidence="2">Putative acetyltransferase</fullName>
    </submittedName>
</protein>
<dbReference type="InterPro" id="IPR000182">
    <property type="entry name" value="GNAT_dom"/>
</dbReference>
<dbReference type="RefSeq" id="WP_246061177.1">
    <property type="nucleotide sequence ID" value="NZ_BAAAPR010000014.1"/>
</dbReference>
<organism evidence="2 3">
    <name type="scientific">Lapillicoccus jejuensis</name>
    <dbReference type="NCBI Taxonomy" id="402171"/>
    <lineage>
        <taxon>Bacteria</taxon>
        <taxon>Bacillati</taxon>
        <taxon>Actinomycetota</taxon>
        <taxon>Actinomycetes</taxon>
        <taxon>Micrococcales</taxon>
        <taxon>Intrasporangiaceae</taxon>
        <taxon>Lapillicoccus</taxon>
    </lineage>
</organism>
<evidence type="ECO:0000259" key="1">
    <source>
        <dbReference type="PROSITE" id="PS51186"/>
    </source>
</evidence>
<dbReference type="Pfam" id="PF13527">
    <property type="entry name" value="Acetyltransf_9"/>
    <property type="match status" value="1"/>
</dbReference>
<reference evidence="2 3" key="1">
    <citation type="submission" date="2019-06" db="EMBL/GenBank/DDBJ databases">
        <title>Sequencing the genomes of 1000 actinobacteria strains.</title>
        <authorList>
            <person name="Klenk H.-P."/>
        </authorList>
    </citation>
    <scope>NUCLEOTIDE SEQUENCE [LARGE SCALE GENOMIC DNA]</scope>
    <source>
        <strain evidence="2 3">DSM 18607</strain>
    </source>
</reference>
<feature type="domain" description="N-acetyltransferase" evidence="1">
    <location>
        <begin position="10"/>
        <end position="155"/>
    </location>
</feature>
<gene>
    <name evidence="2" type="ORF">FB458_2366</name>
</gene>
<keyword evidence="2" id="KW-0808">Transferase</keyword>